<name>A0AAW2HKP4_9NEOP</name>
<dbReference type="Gene3D" id="3.60.20.40">
    <property type="match status" value="1"/>
</dbReference>
<dbReference type="PANTHER" id="PTHR11686:SF54">
    <property type="entry name" value="GLUTATHIONE HYDROLASE 7"/>
    <property type="match status" value="1"/>
</dbReference>
<keyword evidence="2" id="KW-1133">Transmembrane helix</keyword>
<keyword evidence="2" id="KW-0472">Membrane</keyword>
<comment type="caution">
    <text evidence="3">The sequence shown here is derived from an EMBL/GenBank/DDBJ whole genome shotgun (WGS) entry which is preliminary data.</text>
</comment>
<dbReference type="InterPro" id="IPR043137">
    <property type="entry name" value="GGT_ssub_C"/>
</dbReference>
<sequence>MSNNTVSEGMVVSDVKTETSPLRASPSKKYFWYNCSPCCSEDHSNSLKTIVIVLFGTTGIITLALLTQVYYGEYQVQKSGTVASDSYECSNIGIDVLKAGGNAVDAGIATTFCLGVVNFHVTGIGGGGYFMLYNHKKHKVIDVIDFREVTPAAYNVESNEDLVDGLVVGVPGFVKGLWDAHEKYGKLPWKDLVTPASNLARNGFSISKSLISVISYIKPSPYNSNLVLLLNSLRQGKNVSLHELAATLDIIALKGADAFYNGSIAMDMVYTVKLANGSMSLQDVAQYDTSNGDVLRTQIGDYDVIVPGSSSGGALLLNYMDAIEMLDLKPDVDTSAEIVLKLSDTLHDAYLLFLQKVNGFVEQPEPVGSQVSVVDSEDNYVTITSGLNTWLGSQIMTSYGFILNNAVSNGGLNEERRPVSMASPIIVLQNSEFCGKRYILGSGDVAMAAQLLTNLLIFNRNVSSSIESPRFNIDNIPRHLRLEDHDPEFSVDAIVPLRQLMKIEKVLPPYKSINVIEKLIDSIKSYSDSRGGGRPAQF</sequence>
<feature type="binding site" evidence="1">
    <location>
        <position position="147"/>
    </location>
    <ligand>
        <name>L-glutamate</name>
        <dbReference type="ChEBI" id="CHEBI:29985"/>
    </ligand>
</feature>
<dbReference type="PRINTS" id="PR01210">
    <property type="entry name" value="GGTRANSPTASE"/>
</dbReference>
<evidence type="ECO:0000256" key="1">
    <source>
        <dbReference type="PIRSR" id="PIRSR600101-2"/>
    </source>
</evidence>
<feature type="transmembrane region" description="Helical" evidence="2">
    <location>
        <begin position="50"/>
        <end position="71"/>
    </location>
</feature>
<accession>A0AAW2HKP4</accession>
<dbReference type="SUPFAM" id="SSF56235">
    <property type="entry name" value="N-terminal nucleophile aminohydrolases (Ntn hydrolases)"/>
    <property type="match status" value="1"/>
</dbReference>
<protein>
    <submittedName>
        <fullName evidence="3">Uncharacterized protein</fullName>
    </submittedName>
</protein>
<organism evidence="3">
    <name type="scientific">Menopon gallinae</name>
    <name type="common">poultry shaft louse</name>
    <dbReference type="NCBI Taxonomy" id="328185"/>
    <lineage>
        <taxon>Eukaryota</taxon>
        <taxon>Metazoa</taxon>
        <taxon>Ecdysozoa</taxon>
        <taxon>Arthropoda</taxon>
        <taxon>Hexapoda</taxon>
        <taxon>Insecta</taxon>
        <taxon>Pterygota</taxon>
        <taxon>Neoptera</taxon>
        <taxon>Paraneoptera</taxon>
        <taxon>Psocodea</taxon>
        <taxon>Troctomorpha</taxon>
        <taxon>Phthiraptera</taxon>
        <taxon>Amblycera</taxon>
        <taxon>Menoponidae</taxon>
        <taxon>Menopon</taxon>
    </lineage>
</organism>
<evidence type="ECO:0000313" key="3">
    <source>
        <dbReference type="EMBL" id="KAL0270530.1"/>
    </source>
</evidence>
<reference evidence="3" key="1">
    <citation type="journal article" date="2024" name="Gigascience">
        <title>Chromosome-level genome of the poultry shaft louse Menopon gallinae provides insight into the host-switching and adaptive evolution of parasitic lice.</title>
        <authorList>
            <person name="Xu Y."/>
            <person name="Ma L."/>
            <person name="Liu S."/>
            <person name="Liang Y."/>
            <person name="Liu Q."/>
            <person name="He Z."/>
            <person name="Tian L."/>
            <person name="Duan Y."/>
            <person name="Cai W."/>
            <person name="Li H."/>
            <person name="Song F."/>
        </authorList>
    </citation>
    <scope>NUCLEOTIDE SEQUENCE</scope>
    <source>
        <strain evidence="3">Cailab_2023a</strain>
    </source>
</reference>
<dbReference type="GO" id="GO:0005886">
    <property type="term" value="C:plasma membrane"/>
    <property type="evidence" value="ECO:0007669"/>
    <property type="project" value="TreeGrafter"/>
</dbReference>
<evidence type="ECO:0000256" key="2">
    <source>
        <dbReference type="SAM" id="Phobius"/>
    </source>
</evidence>
<gene>
    <name evidence="3" type="ORF">PYX00_007915</name>
</gene>
<dbReference type="AlphaFoldDB" id="A0AAW2HKP4"/>
<dbReference type="PANTHER" id="PTHR11686">
    <property type="entry name" value="GAMMA GLUTAMYL TRANSPEPTIDASE"/>
    <property type="match status" value="1"/>
</dbReference>
<dbReference type="Pfam" id="PF01019">
    <property type="entry name" value="G_glu_transpept"/>
    <property type="match status" value="2"/>
</dbReference>
<keyword evidence="2" id="KW-0812">Transmembrane</keyword>
<dbReference type="GO" id="GO:0006751">
    <property type="term" value="P:glutathione catabolic process"/>
    <property type="evidence" value="ECO:0007669"/>
    <property type="project" value="InterPro"/>
</dbReference>
<proteinExistence type="predicted"/>
<dbReference type="EMBL" id="JARGDH010000004">
    <property type="protein sequence ID" value="KAL0270530.1"/>
    <property type="molecule type" value="Genomic_DNA"/>
</dbReference>
<dbReference type="InterPro" id="IPR000101">
    <property type="entry name" value="GGT_peptidase"/>
</dbReference>
<dbReference type="InterPro" id="IPR029055">
    <property type="entry name" value="Ntn_hydrolases_N"/>
</dbReference>
<dbReference type="GO" id="GO:0036374">
    <property type="term" value="F:glutathione hydrolase activity"/>
    <property type="evidence" value="ECO:0007669"/>
    <property type="project" value="InterPro"/>
</dbReference>